<dbReference type="EMBL" id="GECZ01016477">
    <property type="protein sequence ID" value="JAS53292.1"/>
    <property type="molecule type" value="Transcribed_RNA"/>
</dbReference>
<evidence type="ECO:0000256" key="1">
    <source>
        <dbReference type="ARBA" id="ARBA00005578"/>
    </source>
</evidence>
<sequence>MIVIGNMKMMMKIFKSKSFLTKLFSSDISNSLGPIETSMYQKLRNALPIKSLNIINESHQHKIPKEVTETHFRIQVSSEKFHKMPIIKRHQLIHSILKDEIEQIHAISIEAVSSETQNNTSDQNNSK</sequence>
<evidence type="ECO:0000256" key="2">
    <source>
        <dbReference type="RuleBase" id="RU003860"/>
    </source>
</evidence>
<dbReference type="PANTHER" id="PTHR46229">
    <property type="entry name" value="BOLA TRANSCRIPTION REGULATOR"/>
    <property type="match status" value="1"/>
</dbReference>
<dbReference type="SUPFAM" id="SSF82657">
    <property type="entry name" value="BolA-like"/>
    <property type="match status" value="1"/>
</dbReference>
<accession>A0A1B6FSV5</accession>
<dbReference type="Pfam" id="PF01722">
    <property type="entry name" value="BolA"/>
    <property type="match status" value="1"/>
</dbReference>
<dbReference type="AlphaFoldDB" id="A0A1B6FSV5"/>
<evidence type="ECO:0008006" key="4">
    <source>
        <dbReference type="Google" id="ProtNLM"/>
    </source>
</evidence>
<dbReference type="InterPro" id="IPR050961">
    <property type="entry name" value="BolA/IbaG_stress_morph_reg"/>
</dbReference>
<organism evidence="3">
    <name type="scientific">Cuerna arida</name>
    <dbReference type="NCBI Taxonomy" id="1464854"/>
    <lineage>
        <taxon>Eukaryota</taxon>
        <taxon>Metazoa</taxon>
        <taxon>Ecdysozoa</taxon>
        <taxon>Arthropoda</taxon>
        <taxon>Hexapoda</taxon>
        <taxon>Insecta</taxon>
        <taxon>Pterygota</taxon>
        <taxon>Neoptera</taxon>
        <taxon>Paraneoptera</taxon>
        <taxon>Hemiptera</taxon>
        <taxon>Auchenorrhyncha</taxon>
        <taxon>Membracoidea</taxon>
        <taxon>Cicadellidae</taxon>
        <taxon>Cicadellinae</taxon>
        <taxon>Proconiini</taxon>
        <taxon>Cuerna</taxon>
    </lineage>
</organism>
<dbReference type="GO" id="GO:0005739">
    <property type="term" value="C:mitochondrion"/>
    <property type="evidence" value="ECO:0007669"/>
    <property type="project" value="TreeGrafter"/>
</dbReference>
<dbReference type="InterPro" id="IPR036065">
    <property type="entry name" value="BolA-like_sf"/>
</dbReference>
<name>A0A1B6FSV5_9HEMI</name>
<dbReference type="Gene3D" id="3.10.20.90">
    <property type="entry name" value="Phosphatidylinositol 3-kinase Catalytic Subunit, Chain A, domain 1"/>
    <property type="match status" value="1"/>
</dbReference>
<gene>
    <name evidence="3" type="ORF">g.50560</name>
</gene>
<feature type="non-terminal residue" evidence="3">
    <location>
        <position position="127"/>
    </location>
</feature>
<evidence type="ECO:0000313" key="3">
    <source>
        <dbReference type="EMBL" id="JAS53292.1"/>
    </source>
</evidence>
<protein>
    <recommendedName>
        <fullName evidence="4">BolA-like protein</fullName>
    </recommendedName>
</protein>
<dbReference type="InterPro" id="IPR002634">
    <property type="entry name" value="BolA"/>
</dbReference>
<proteinExistence type="inferred from homology"/>
<dbReference type="PANTHER" id="PTHR46229:SF2">
    <property type="entry name" value="BOLA-LIKE PROTEIN 1"/>
    <property type="match status" value="1"/>
</dbReference>
<reference evidence="3" key="1">
    <citation type="submission" date="2015-11" db="EMBL/GenBank/DDBJ databases">
        <title>De novo transcriptome assembly of four potential Pierce s Disease insect vectors from Arizona vineyards.</title>
        <authorList>
            <person name="Tassone E.E."/>
        </authorList>
    </citation>
    <scope>NUCLEOTIDE SEQUENCE</scope>
</reference>
<comment type="similarity">
    <text evidence="1 2">Belongs to the BolA/IbaG family.</text>
</comment>